<evidence type="ECO:0000313" key="1">
    <source>
        <dbReference type="EMBL" id="CAG8800989.1"/>
    </source>
</evidence>
<dbReference type="Proteomes" id="UP000789405">
    <property type="component" value="Unassembled WGS sequence"/>
</dbReference>
<organism evidence="1 2">
    <name type="scientific">Dentiscutata erythropus</name>
    <dbReference type="NCBI Taxonomy" id="1348616"/>
    <lineage>
        <taxon>Eukaryota</taxon>
        <taxon>Fungi</taxon>
        <taxon>Fungi incertae sedis</taxon>
        <taxon>Mucoromycota</taxon>
        <taxon>Glomeromycotina</taxon>
        <taxon>Glomeromycetes</taxon>
        <taxon>Diversisporales</taxon>
        <taxon>Gigasporaceae</taxon>
        <taxon>Dentiscutata</taxon>
    </lineage>
</organism>
<reference evidence="1" key="1">
    <citation type="submission" date="2021-06" db="EMBL/GenBank/DDBJ databases">
        <authorList>
            <person name="Kallberg Y."/>
            <person name="Tangrot J."/>
            <person name="Rosling A."/>
        </authorList>
    </citation>
    <scope>NUCLEOTIDE SEQUENCE</scope>
    <source>
        <strain evidence="1">MA453B</strain>
    </source>
</reference>
<feature type="non-terminal residue" evidence="1">
    <location>
        <position position="64"/>
    </location>
</feature>
<gene>
    <name evidence="1" type="ORF">DERYTH_LOCUS23361</name>
</gene>
<evidence type="ECO:0000313" key="2">
    <source>
        <dbReference type="Proteomes" id="UP000789405"/>
    </source>
</evidence>
<feature type="non-terminal residue" evidence="1">
    <location>
        <position position="1"/>
    </location>
</feature>
<dbReference type="AlphaFoldDB" id="A0A9N9PA09"/>
<name>A0A9N9PA09_9GLOM</name>
<proteinExistence type="predicted"/>
<accession>A0A9N9PA09</accession>
<dbReference type="EMBL" id="CAJVPY010035355">
    <property type="protein sequence ID" value="CAG8800989.1"/>
    <property type="molecule type" value="Genomic_DNA"/>
</dbReference>
<keyword evidence="2" id="KW-1185">Reference proteome</keyword>
<protein>
    <submittedName>
        <fullName evidence="1">21157_t:CDS:1</fullName>
    </submittedName>
</protein>
<comment type="caution">
    <text evidence="1">The sequence shown here is derived from an EMBL/GenBank/DDBJ whole genome shotgun (WGS) entry which is preliminary data.</text>
</comment>
<sequence length="64" mass="6993">KILILLQDSNSSSIFWRLSEASPSCKIPVSKVSKNDNIEATTKASKTMILKQLAKAKASKDNNT</sequence>